<dbReference type="AlphaFoldDB" id="A0A2S8BFY4"/>
<proteinExistence type="predicted"/>
<evidence type="ECO:0000313" key="2">
    <source>
        <dbReference type="EMBL" id="PQM45587.1"/>
    </source>
</evidence>
<gene>
    <name evidence="2" type="ORF">C1Y40_04233</name>
</gene>
<dbReference type="Proteomes" id="UP000238296">
    <property type="component" value="Unassembled WGS sequence"/>
</dbReference>
<evidence type="ECO:0000313" key="3">
    <source>
        <dbReference type="Proteomes" id="UP000238296"/>
    </source>
</evidence>
<protein>
    <submittedName>
        <fullName evidence="2">Uncharacterized protein</fullName>
    </submittedName>
</protein>
<feature type="region of interest" description="Disordered" evidence="1">
    <location>
        <begin position="26"/>
        <end position="45"/>
    </location>
</feature>
<reference evidence="2 3" key="1">
    <citation type="journal article" date="2017" name="Int. J. Syst. Evol. Microbiol.">
        <title>Mycobacterium talmoniae sp. nov., a slowly growing mycobacterium isolated from human respiratory samples.</title>
        <authorList>
            <person name="Davidson R.M."/>
            <person name="DeGroote M.A."/>
            <person name="Marola J.L."/>
            <person name="Buss S."/>
            <person name="Jones V."/>
            <person name="McNeil M.R."/>
            <person name="Freifeld A.G."/>
            <person name="Elaine Epperson L."/>
            <person name="Hasan N.A."/>
            <person name="Jackson M."/>
            <person name="Iwen P.C."/>
            <person name="Salfinger M."/>
            <person name="Strong M."/>
        </authorList>
    </citation>
    <scope>NUCLEOTIDE SEQUENCE [LARGE SCALE GENOMIC DNA]</scope>
    <source>
        <strain evidence="2 3">ATCC BAA-2683</strain>
    </source>
</reference>
<comment type="caution">
    <text evidence="2">The sequence shown here is derived from an EMBL/GenBank/DDBJ whole genome shotgun (WGS) entry which is preliminary data.</text>
</comment>
<name>A0A2S8BFY4_9MYCO</name>
<feature type="compositionally biased region" description="Basic and acidic residues" evidence="1">
    <location>
        <begin position="26"/>
        <end position="36"/>
    </location>
</feature>
<dbReference type="EMBL" id="PPEA01000612">
    <property type="protein sequence ID" value="PQM45587.1"/>
    <property type="molecule type" value="Genomic_DNA"/>
</dbReference>
<accession>A0A2S8BFY4</accession>
<evidence type="ECO:0000256" key="1">
    <source>
        <dbReference type="SAM" id="MobiDB-lite"/>
    </source>
</evidence>
<sequence>MTALGAAVYGGFFGLAALWLAATSPEKRADEDHSQAADRSNAASVAAGAAMSSPCCATQSSQK</sequence>
<organism evidence="2 3">
    <name type="scientific">Mycobacterium talmoniae</name>
    <dbReference type="NCBI Taxonomy" id="1858794"/>
    <lineage>
        <taxon>Bacteria</taxon>
        <taxon>Bacillati</taxon>
        <taxon>Actinomycetota</taxon>
        <taxon>Actinomycetes</taxon>
        <taxon>Mycobacteriales</taxon>
        <taxon>Mycobacteriaceae</taxon>
        <taxon>Mycobacterium</taxon>
    </lineage>
</organism>